<dbReference type="Proteomes" id="UP000193929">
    <property type="component" value="Unassembled WGS sequence"/>
</dbReference>
<evidence type="ECO:0000313" key="8">
    <source>
        <dbReference type="Proteomes" id="UP000193505"/>
    </source>
</evidence>
<dbReference type="EMBL" id="NCVH01000033">
    <property type="protein sequence ID" value="ORO93383.1"/>
    <property type="molecule type" value="Genomic_DNA"/>
</dbReference>
<keyword evidence="1" id="KW-1133">Transmembrane helix</keyword>
<evidence type="ECO:0000313" key="11">
    <source>
        <dbReference type="Proteomes" id="UP000466247"/>
    </source>
</evidence>
<dbReference type="Proteomes" id="UP000193367">
    <property type="component" value="Unassembled WGS sequence"/>
</dbReference>
<reference evidence="7 8" key="1">
    <citation type="journal article" date="2016" name="Eur. J. Clin. Microbiol. Infect. Dis.">
        <title>Whole genome sequencing as a tool for phylogenetic analysis of clinical strains of Mitis group streptococci.</title>
        <authorList>
            <person name="Rasmussen L.H."/>
            <person name="Dargis R."/>
            <person name="Hojholt K."/>
            <person name="Christensen J.J."/>
            <person name="Skovgaard O."/>
            <person name="Justesen U.S."/>
            <person name="Rosenvinge F.S."/>
            <person name="Moser C."/>
            <person name="Lukjancenko O."/>
            <person name="Rasmussen S."/>
            <person name="Nielsen X.C."/>
        </authorList>
    </citation>
    <scope>NUCLEOTIDE SEQUENCE [LARGE SCALE GENOMIC DNA]</scope>
    <source>
        <strain evidence="5 8">OD_310347_11</strain>
        <strain evidence="3 7">RH_17439_08</strain>
        <strain evidence="4 9">RH_50275_09</strain>
    </source>
</reference>
<dbReference type="Proteomes" id="UP000277819">
    <property type="component" value="Unassembled WGS sequence"/>
</dbReference>
<dbReference type="EMBL" id="NCVF01000019">
    <property type="protein sequence ID" value="ORO95683.1"/>
    <property type="molecule type" value="Genomic_DNA"/>
</dbReference>
<keyword evidence="1" id="KW-0812">Transmembrane</keyword>
<accession>A0A1X1K1Q0</accession>
<evidence type="ECO:0000313" key="5">
    <source>
        <dbReference type="EMBL" id="ORP04052.1"/>
    </source>
</evidence>
<evidence type="ECO:0000313" key="9">
    <source>
        <dbReference type="Proteomes" id="UP000193929"/>
    </source>
</evidence>
<name>A0A1X1K1Q0_STRMT</name>
<reference evidence="6 10" key="3">
    <citation type="submission" date="2018-11" db="EMBL/GenBank/DDBJ databases">
        <title>Species Designations Belie Phenotypic and Genotypic Heterogeneity in Oral Streptococci.</title>
        <authorList>
            <person name="Velsko I."/>
        </authorList>
    </citation>
    <scope>NUCLEOTIDE SEQUENCE [LARGE SCALE GENOMIC DNA]</scope>
    <source>
        <strain evidence="6 10">BCC17</strain>
    </source>
</reference>
<organism evidence="3 7">
    <name type="scientific">Streptococcus mitis</name>
    <dbReference type="NCBI Taxonomy" id="28037"/>
    <lineage>
        <taxon>Bacteria</taxon>
        <taxon>Bacillati</taxon>
        <taxon>Bacillota</taxon>
        <taxon>Bacilli</taxon>
        <taxon>Lactobacillales</taxon>
        <taxon>Streptococcaceae</taxon>
        <taxon>Streptococcus</taxon>
        <taxon>Streptococcus mitis group</taxon>
    </lineage>
</organism>
<evidence type="ECO:0000313" key="3">
    <source>
        <dbReference type="EMBL" id="ORO93383.1"/>
    </source>
</evidence>
<dbReference type="EMBL" id="WIKC01000004">
    <property type="protein sequence ID" value="MQQ50482.1"/>
    <property type="molecule type" value="Genomic_DNA"/>
</dbReference>
<reference evidence="2 11" key="4">
    <citation type="submission" date="2019-10" db="EMBL/GenBank/DDBJ databases">
        <title>Streptococcus mitis of the oral and urogenital tracts.</title>
        <authorList>
            <person name="Price T."/>
            <person name="Mores C.R."/>
            <person name="Putonti C."/>
            <person name="Wolfe A.J."/>
        </authorList>
    </citation>
    <scope>NUCLEOTIDE SEQUENCE [LARGE SCALE GENOMIC DNA]</scope>
    <source>
        <strain evidence="2 11">SM09</strain>
    </source>
</reference>
<dbReference type="EMBL" id="RJPX01000005">
    <property type="protein sequence ID" value="RSK06974.1"/>
    <property type="molecule type" value="Genomic_DNA"/>
</dbReference>
<evidence type="ECO:0000256" key="1">
    <source>
        <dbReference type="SAM" id="Phobius"/>
    </source>
</evidence>
<evidence type="ECO:0000313" key="7">
    <source>
        <dbReference type="Proteomes" id="UP000193367"/>
    </source>
</evidence>
<keyword evidence="1" id="KW-0472">Membrane</keyword>
<reference evidence="3" key="2">
    <citation type="submission" date="2017-04" db="EMBL/GenBank/DDBJ databases">
        <authorList>
            <person name="Afonso C.L."/>
            <person name="Miller P.J."/>
            <person name="Scott M.A."/>
            <person name="Spackman E."/>
            <person name="Goraichik I."/>
            <person name="Dimitrov K.M."/>
            <person name="Suarez D.L."/>
            <person name="Swayne D.E."/>
        </authorList>
    </citation>
    <scope>NUCLEOTIDE SEQUENCE</scope>
    <source>
        <strain evidence="5">OD_310347_11</strain>
        <strain evidence="3">RH_17439_08</strain>
        <strain evidence="4">RH_50275_09</strain>
    </source>
</reference>
<feature type="transmembrane region" description="Helical" evidence="1">
    <location>
        <begin position="104"/>
        <end position="125"/>
    </location>
</feature>
<evidence type="ECO:0000313" key="4">
    <source>
        <dbReference type="EMBL" id="ORO95683.1"/>
    </source>
</evidence>
<protein>
    <submittedName>
        <fullName evidence="3">Uncharacterized protein</fullName>
    </submittedName>
</protein>
<feature type="transmembrane region" description="Helical" evidence="1">
    <location>
        <begin position="60"/>
        <end position="83"/>
    </location>
</feature>
<evidence type="ECO:0000313" key="10">
    <source>
        <dbReference type="Proteomes" id="UP000277819"/>
    </source>
</evidence>
<dbReference type="EMBL" id="NCVL01000049">
    <property type="protein sequence ID" value="ORP04052.1"/>
    <property type="molecule type" value="Genomic_DNA"/>
</dbReference>
<sequence>MEMGKLSSHMWRLNQIIYTKYFWGYVLFWILICLGLWYWLEGNDRLVIEILKGPNLSQNSFLVLSIWLLHWFIIHAFFLAVVYRRRASDFFMEVIRFSSIKLWIRYQIWTCFLYGLVLIMVKVLVIQFMLQLPNWDIGVLFIVDFLNVCVLSLLCFTLYILGANEQMNFSCVSFFLLMIVFGSLFVGNRTNYLFYILNRGNGDIGRDLFLQLLFLVFLFKSIFYFTRQKRRFIE</sequence>
<feature type="transmembrane region" description="Helical" evidence="1">
    <location>
        <begin position="21"/>
        <end position="40"/>
    </location>
</feature>
<dbReference type="AlphaFoldDB" id="A0A1X1K1Q0"/>
<feature type="transmembrane region" description="Helical" evidence="1">
    <location>
        <begin position="208"/>
        <end position="226"/>
    </location>
</feature>
<dbReference type="Proteomes" id="UP000193505">
    <property type="component" value="Unassembled WGS sequence"/>
</dbReference>
<dbReference type="Proteomes" id="UP000466247">
    <property type="component" value="Unassembled WGS sequence"/>
</dbReference>
<comment type="caution">
    <text evidence="3">The sequence shown here is derived from an EMBL/GenBank/DDBJ whole genome shotgun (WGS) entry which is preliminary data.</text>
</comment>
<gene>
    <name evidence="5" type="ORF">B7694_06720</name>
    <name evidence="3" type="ORF">B7698_08135</name>
    <name evidence="4" type="ORF">B7700_02355</name>
    <name evidence="6" type="ORF">D8787_02725</name>
    <name evidence="2" type="ORF">GEZ71_05345</name>
</gene>
<feature type="transmembrane region" description="Helical" evidence="1">
    <location>
        <begin position="168"/>
        <end position="188"/>
    </location>
</feature>
<feature type="transmembrane region" description="Helical" evidence="1">
    <location>
        <begin position="137"/>
        <end position="161"/>
    </location>
</feature>
<evidence type="ECO:0000313" key="6">
    <source>
        <dbReference type="EMBL" id="RSK06974.1"/>
    </source>
</evidence>
<proteinExistence type="predicted"/>
<evidence type="ECO:0000313" key="2">
    <source>
        <dbReference type="EMBL" id="MQQ50482.1"/>
    </source>
</evidence>